<evidence type="ECO:0000256" key="1">
    <source>
        <dbReference type="SAM" id="SignalP"/>
    </source>
</evidence>
<proteinExistence type="predicted"/>
<reference evidence="2 3" key="1">
    <citation type="submission" date="2019-10" db="EMBL/GenBank/DDBJ databases">
        <title>New species of Slilvanegrellaceae.</title>
        <authorList>
            <person name="Pitt A."/>
            <person name="Hahn M.W."/>
        </authorList>
    </citation>
    <scope>NUCLEOTIDE SEQUENCE [LARGE SCALE GENOMIC DNA]</scope>
    <source>
        <strain evidence="2 3">SP-Ram-0.45-NSY-1</strain>
    </source>
</reference>
<evidence type="ECO:0000313" key="3">
    <source>
        <dbReference type="Proteomes" id="UP000437748"/>
    </source>
</evidence>
<name>A0A6N6VQG0_9BACT</name>
<evidence type="ECO:0000313" key="2">
    <source>
        <dbReference type="EMBL" id="KAB8037640.1"/>
    </source>
</evidence>
<dbReference type="Gene3D" id="2.40.160.20">
    <property type="match status" value="1"/>
</dbReference>
<sequence>MLLKNSLISMASFFLVSNAMAHEGHEHADNNKKEEQKVGVDFLINLENSAYTSFEMSDLKVKYKDQLRTAALQGVALYSLNKSDFGSFVIGGGIDNYMMQYKNIVKLNNYESNAKINMYSLSVKASGGYKFTPAKRLDVYALANVGYGVFNKADLTSVTLNSSNEQKNTLTIDNHISYGVNGIAAYKFNETFSMGLGLGATVHSMNISNKKDLGLDQTVNYVDVNSSLNFIFSI</sequence>
<organism evidence="2 3">
    <name type="scientific">Silvanigrella paludirubra</name>
    <dbReference type="NCBI Taxonomy" id="2499159"/>
    <lineage>
        <taxon>Bacteria</taxon>
        <taxon>Pseudomonadati</taxon>
        <taxon>Bdellovibrionota</taxon>
        <taxon>Oligoflexia</taxon>
        <taxon>Silvanigrellales</taxon>
        <taxon>Silvanigrellaceae</taxon>
        <taxon>Silvanigrella</taxon>
    </lineage>
</organism>
<comment type="caution">
    <text evidence="2">The sequence shown here is derived from an EMBL/GenBank/DDBJ whole genome shotgun (WGS) entry which is preliminary data.</text>
</comment>
<keyword evidence="1" id="KW-0732">Signal</keyword>
<feature type="signal peptide" evidence="1">
    <location>
        <begin position="1"/>
        <end position="21"/>
    </location>
</feature>
<dbReference type="RefSeq" id="WP_153420715.1">
    <property type="nucleotide sequence ID" value="NZ_WFLM01000004.1"/>
</dbReference>
<dbReference type="EMBL" id="WFLM01000004">
    <property type="protein sequence ID" value="KAB8037640.1"/>
    <property type="molecule type" value="Genomic_DNA"/>
</dbReference>
<evidence type="ECO:0008006" key="4">
    <source>
        <dbReference type="Google" id="ProtNLM"/>
    </source>
</evidence>
<protein>
    <recommendedName>
        <fullName evidence="4">Outer membrane beta-barrel protein</fullName>
    </recommendedName>
</protein>
<gene>
    <name evidence="2" type="ORF">GCL60_10725</name>
</gene>
<feature type="chain" id="PRO_5026785930" description="Outer membrane beta-barrel protein" evidence="1">
    <location>
        <begin position="22"/>
        <end position="234"/>
    </location>
</feature>
<dbReference type="AlphaFoldDB" id="A0A6N6VQG0"/>
<keyword evidence="3" id="KW-1185">Reference proteome</keyword>
<dbReference type="Proteomes" id="UP000437748">
    <property type="component" value="Unassembled WGS sequence"/>
</dbReference>
<accession>A0A6N6VQG0</accession>